<keyword evidence="3 6" id="KW-0963">Cytoplasm</keyword>
<dbReference type="PIRSF" id="PIRSF006305">
    <property type="entry name" value="Maf"/>
    <property type="match status" value="1"/>
</dbReference>
<dbReference type="CDD" id="cd00555">
    <property type="entry name" value="Maf"/>
    <property type="match status" value="1"/>
</dbReference>
<evidence type="ECO:0000313" key="8">
    <source>
        <dbReference type="Proteomes" id="UP000243739"/>
    </source>
</evidence>
<comment type="caution">
    <text evidence="7">The sequence shown here is derived from an EMBL/GenBank/DDBJ whole genome shotgun (WGS) entry which is preliminary data.</text>
</comment>
<comment type="caution">
    <text evidence="6">Lacks conserved residue(s) required for the propagation of feature annotation.</text>
</comment>
<feature type="active site" description="Proton acceptor" evidence="6">
    <location>
        <position position="69"/>
    </location>
</feature>
<dbReference type="GO" id="GO:0009117">
    <property type="term" value="P:nucleotide metabolic process"/>
    <property type="evidence" value="ECO:0007669"/>
    <property type="project" value="UniProtKB-KW"/>
</dbReference>
<comment type="similarity">
    <text evidence="6">Belongs to the Maf family. YhdE subfamily.</text>
</comment>
<keyword evidence="5 6" id="KW-0546">Nucleotide metabolism</keyword>
<keyword evidence="8" id="KW-1185">Reference proteome</keyword>
<reference evidence="7 8" key="1">
    <citation type="submission" date="2016-09" db="EMBL/GenBank/DDBJ databases">
        <title>Draft genome sequence for the type strain of Vulcanibacillus modesticaldus BR, a strictly anaerobic, moderately thermophilic, and nitrate-reducing bacterium from deep sea-hydrothermal vents of the Mid-Atlantic Ridge.</title>
        <authorList>
            <person name="Abin C.A."/>
            <person name="Hollibaugh J.T."/>
        </authorList>
    </citation>
    <scope>NUCLEOTIDE SEQUENCE [LARGE SCALE GENOMIC DNA]</scope>
    <source>
        <strain evidence="7 8">BR</strain>
    </source>
</reference>
<evidence type="ECO:0000256" key="1">
    <source>
        <dbReference type="ARBA" id="ARBA00001968"/>
    </source>
</evidence>
<dbReference type="GO" id="GO:0036218">
    <property type="term" value="F:dTTP diphosphatase activity"/>
    <property type="evidence" value="ECO:0007669"/>
    <property type="project" value="RHEA"/>
</dbReference>
<proteinExistence type="inferred from homology"/>
<dbReference type="HAMAP" id="MF_00528">
    <property type="entry name" value="Maf"/>
    <property type="match status" value="1"/>
</dbReference>
<keyword evidence="4 6" id="KW-0378">Hydrolase</keyword>
<organism evidence="7 8">
    <name type="scientific">Vulcanibacillus modesticaldus</name>
    <dbReference type="NCBI Taxonomy" id="337097"/>
    <lineage>
        <taxon>Bacteria</taxon>
        <taxon>Bacillati</taxon>
        <taxon>Bacillota</taxon>
        <taxon>Bacilli</taxon>
        <taxon>Bacillales</taxon>
        <taxon>Bacillaceae</taxon>
        <taxon>Vulcanibacillus</taxon>
    </lineage>
</organism>
<comment type="cofactor">
    <cofactor evidence="1 6">
        <name>a divalent metal cation</name>
        <dbReference type="ChEBI" id="CHEBI:60240"/>
    </cofactor>
</comment>
<name>A0A1D2YSQ6_9BACI</name>
<evidence type="ECO:0000313" key="7">
    <source>
        <dbReference type="EMBL" id="OEF98047.1"/>
    </source>
</evidence>
<protein>
    <recommendedName>
        <fullName evidence="6">dTTP/UTP pyrophosphatase</fullName>
        <shortName evidence="6">dTTPase/UTPase</shortName>
        <ecNumber evidence="6">3.6.1.9</ecNumber>
    </recommendedName>
    <alternativeName>
        <fullName evidence="6">Nucleoside triphosphate pyrophosphatase</fullName>
    </alternativeName>
    <alternativeName>
        <fullName evidence="6">Nucleotide pyrophosphatase</fullName>
        <shortName evidence="6">Nucleotide PPase</shortName>
    </alternativeName>
</protein>
<dbReference type="STRING" id="337097.BHF71_03230"/>
<sequence length="201" mass="22239">MKKIILASSSPRRKELLELIKIPFTVHPSKAEEVIEKDASPEDVVEQLAMIKAKEVSSYYQDGIIIGGDTIVVYNDVILGKPKDEEEAFSMLKMLQGNVHQVYSGVALVDAKTGKSLAAHQVTNVYMSSLTDDEINLYIKTKEPMDKAGSYGIQGYGALFIEKIEGDYFNVVGLPLSLLKTLFEKFGINIMKGILHPKSKV</sequence>
<dbReference type="GO" id="GO:0036221">
    <property type="term" value="F:UTP diphosphatase activity"/>
    <property type="evidence" value="ECO:0007669"/>
    <property type="project" value="RHEA"/>
</dbReference>
<evidence type="ECO:0000256" key="6">
    <source>
        <dbReference type="HAMAP-Rule" id="MF_00528"/>
    </source>
</evidence>
<accession>A0A1D2YSQ6</accession>
<dbReference type="RefSeq" id="WP_069657347.1">
    <property type="nucleotide sequence ID" value="NZ_MIJF01000056.1"/>
</dbReference>
<dbReference type="FunFam" id="3.90.950.10:FF:000005">
    <property type="entry name" value="7-methyl-GTP pyrophosphatase"/>
    <property type="match status" value="1"/>
</dbReference>
<evidence type="ECO:0000256" key="2">
    <source>
        <dbReference type="ARBA" id="ARBA00004496"/>
    </source>
</evidence>
<feature type="site" description="Important for substrate specificity" evidence="6">
    <location>
        <position position="70"/>
    </location>
</feature>
<comment type="catalytic activity">
    <reaction evidence="6">
        <text>dTTP + H2O = dTMP + diphosphate + H(+)</text>
        <dbReference type="Rhea" id="RHEA:28534"/>
        <dbReference type="ChEBI" id="CHEBI:15377"/>
        <dbReference type="ChEBI" id="CHEBI:15378"/>
        <dbReference type="ChEBI" id="CHEBI:33019"/>
        <dbReference type="ChEBI" id="CHEBI:37568"/>
        <dbReference type="ChEBI" id="CHEBI:63528"/>
        <dbReference type="EC" id="3.6.1.9"/>
    </reaction>
</comment>
<feature type="site" description="Important for substrate specificity" evidence="6">
    <location>
        <position position="154"/>
    </location>
</feature>
<dbReference type="AlphaFoldDB" id="A0A1D2YSQ6"/>
<evidence type="ECO:0000256" key="5">
    <source>
        <dbReference type="ARBA" id="ARBA00023080"/>
    </source>
</evidence>
<comment type="function">
    <text evidence="6">Nucleoside triphosphate pyrophosphatase that hydrolyzes dTTP and UTP. May have a dual role in cell division arrest and in preventing the incorporation of modified nucleotides into cellular nucleic acids.</text>
</comment>
<dbReference type="EC" id="3.6.1.9" evidence="6"/>
<dbReference type="EMBL" id="MIJF01000056">
    <property type="protein sequence ID" value="OEF98047.1"/>
    <property type="molecule type" value="Genomic_DNA"/>
</dbReference>
<dbReference type="Proteomes" id="UP000243739">
    <property type="component" value="Unassembled WGS sequence"/>
</dbReference>
<dbReference type="PANTHER" id="PTHR43213:SF5">
    <property type="entry name" value="BIFUNCTIONAL DTTP_UTP PYROPHOSPHATASE_METHYLTRANSFERASE PROTEIN-RELATED"/>
    <property type="match status" value="1"/>
</dbReference>
<dbReference type="InterPro" id="IPR003697">
    <property type="entry name" value="Maf-like"/>
</dbReference>
<comment type="subcellular location">
    <subcellularLocation>
        <location evidence="2 6">Cytoplasm</location>
    </subcellularLocation>
</comment>
<dbReference type="GO" id="GO:0005737">
    <property type="term" value="C:cytoplasm"/>
    <property type="evidence" value="ECO:0007669"/>
    <property type="project" value="UniProtKB-SubCell"/>
</dbReference>
<gene>
    <name evidence="7" type="ORF">BHF71_03230</name>
</gene>
<feature type="site" description="Important for substrate specificity" evidence="6">
    <location>
        <position position="12"/>
    </location>
</feature>
<comment type="catalytic activity">
    <reaction evidence="6">
        <text>UTP + H2O = UMP + diphosphate + H(+)</text>
        <dbReference type="Rhea" id="RHEA:29395"/>
        <dbReference type="ChEBI" id="CHEBI:15377"/>
        <dbReference type="ChEBI" id="CHEBI:15378"/>
        <dbReference type="ChEBI" id="CHEBI:33019"/>
        <dbReference type="ChEBI" id="CHEBI:46398"/>
        <dbReference type="ChEBI" id="CHEBI:57865"/>
        <dbReference type="EC" id="3.6.1.9"/>
    </reaction>
</comment>
<dbReference type="OrthoDB" id="9807767at2"/>
<evidence type="ECO:0000256" key="4">
    <source>
        <dbReference type="ARBA" id="ARBA00022801"/>
    </source>
</evidence>
<dbReference type="PANTHER" id="PTHR43213">
    <property type="entry name" value="BIFUNCTIONAL DTTP/UTP PYROPHOSPHATASE/METHYLTRANSFERASE PROTEIN-RELATED"/>
    <property type="match status" value="1"/>
</dbReference>
<dbReference type="InterPro" id="IPR029001">
    <property type="entry name" value="ITPase-like_fam"/>
</dbReference>
<dbReference type="NCBIfam" id="TIGR00172">
    <property type="entry name" value="maf"/>
    <property type="match status" value="1"/>
</dbReference>
<evidence type="ECO:0000256" key="3">
    <source>
        <dbReference type="ARBA" id="ARBA00022490"/>
    </source>
</evidence>
<dbReference type="Pfam" id="PF02545">
    <property type="entry name" value="Maf"/>
    <property type="match status" value="1"/>
</dbReference>
<dbReference type="SUPFAM" id="SSF52972">
    <property type="entry name" value="ITPase-like"/>
    <property type="match status" value="1"/>
</dbReference>
<dbReference type="Gene3D" id="3.90.950.10">
    <property type="match status" value="1"/>
</dbReference>